<keyword evidence="1" id="KW-0547">Nucleotide-binding</keyword>
<evidence type="ECO:0000313" key="3">
    <source>
        <dbReference type="EMBL" id="CAH0541108.1"/>
    </source>
</evidence>
<organism evidence="3 4">
    <name type="scientific">Vibrio marisflavi CECT 7928</name>
    <dbReference type="NCBI Taxonomy" id="634439"/>
    <lineage>
        <taxon>Bacteria</taxon>
        <taxon>Pseudomonadati</taxon>
        <taxon>Pseudomonadota</taxon>
        <taxon>Gammaproteobacteria</taxon>
        <taxon>Vibrionales</taxon>
        <taxon>Vibrionaceae</taxon>
        <taxon>Vibrio</taxon>
    </lineage>
</organism>
<evidence type="ECO:0000313" key="4">
    <source>
        <dbReference type="Proteomes" id="UP000838748"/>
    </source>
</evidence>
<protein>
    <recommendedName>
        <fullName evidence="1">Cyclic diguanosine monophosphate-binding protein</fullName>
        <shortName evidence="1">c-di-GMP-binding protein</shortName>
    </recommendedName>
    <alternativeName>
        <fullName evidence="1">Pilz domain-containing protein</fullName>
    </alternativeName>
</protein>
<name>A0ABN8E8I7_9VIBR</name>
<comment type="caution">
    <text evidence="3">The sequence shown here is derived from an EMBL/GenBank/DDBJ whole genome shotgun (WGS) entry which is preliminary data.</text>
</comment>
<dbReference type="PIRSF" id="PIRSF028141">
    <property type="entry name" value="C-di-GMP_BP_PA4608"/>
    <property type="match status" value="1"/>
</dbReference>
<evidence type="ECO:0000259" key="2">
    <source>
        <dbReference type="Pfam" id="PF07238"/>
    </source>
</evidence>
<dbReference type="Proteomes" id="UP000838748">
    <property type="component" value="Unassembled WGS sequence"/>
</dbReference>
<accession>A0ABN8E8I7</accession>
<dbReference type="InterPro" id="IPR027021">
    <property type="entry name" value="C-di-GMP_BP_PA4608"/>
</dbReference>
<evidence type="ECO:0000256" key="1">
    <source>
        <dbReference type="PIRNR" id="PIRNR028141"/>
    </source>
</evidence>
<dbReference type="InterPro" id="IPR009875">
    <property type="entry name" value="PilZ_domain"/>
</dbReference>
<keyword evidence="4" id="KW-1185">Reference proteome</keyword>
<dbReference type="SUPFAM" id="SSF141371">
    <property type="entry name" value="PilZ domain-like"/>
    <property type="match status" value="1"/>
</dbReference>
<dbReference type="RefSeq" id="WP_237362848.1">
    <property type="nucleotide sequence ID" value="NZ_CAKLDM010000002.1"/>
</dbReference>
<comment type="subunit">
    <text evidence="1">Monomer in both c-di-GMP-bound and free forms.</text>
</comment>
<comment type="function">
    <text evidence="1">Binds the second messenger bis-(3'-5') cyclic dimeric guanosine monophosphate (c-di-GMP). Can bind two c-di-GMP molecules per monomer. May play a role in bacterial second-messenger regulated processes. Binding to c-di-GMP induces a conformational change of the C- and N-termini resulting in the exposure of a highly negative surface on one side of the protein to a possible effector protein.</text>
</comment>
<sequence>MVERRRFSRIIYQAPATIRQGGTVVEANIQDLSLHGLLLSTDGNNAELNCDILADIEFTLPSSDIVISLVANLIGIQKNIIHASIDHIDIESIAHIKRLVELNVGNDDLLHRELEHLSDLGEHLSDMGEQL</sequence>
<reference evidence="3" key="1">
    <citation type="submission" date="2021-11" db="EMBL/GenBank/DDBJ databases">
        <authorList>
            <person name="Rodrigo-Torres L."/>
            <person name="Arahal R. D."/>
            <person name="Lucena T."/>
        </authorList>
    </citation>
    <scope>NUCLEOTIDE SEQUENCE</scope>
    <source>
        <strain evidence="3">CECT 7928</strain>
    </source>
</reference>
<dbReference type="Gene3D" id="2.40.10.220">
    <property type="entry name" value="predicted glycosyltransferase like domains"/>
    <property type="match status" value="1"/>
</dbReference>
<dbReference type="Pfam" id="PF07238">
    <property type="entry name" value="PilZ"/>
    <property type="match status" value="1"/>
</dbReference>
<feature type="domain" description="PilZ" evidence="2">
    <location>
        <begin position="3"/>
        <end position="101"/>
    </location>
</feature>
<proteinExistence type="predicted"/>
<keyword evidence="1" id="KW-0973">c-di-GMP</keyword>
<gene>
    <name evidence="3" type="ORF">VMF7928_03383</name>
</gene>
<dbReference type="EMBL" id="CAKLDM010000002">
    <property type="protein sequence ID" value="CAH0541108.1"/>
    <property type="molecule type" value="Genomic_DNA"/>
</dbReference>